<name>A0A9P4PCQ6_9PLEO</name>
<comment type="caution">
    <text evidence="2">The sequence shown here is derived from an EMBL/GenBank/DDBJ whole genome shotgun (WGS) entry which is preliminary data.</text>
</comment>
<dbReference type="AlphaFoldDB" id="A0A9P4PCQ6"/>
<accession>A0A9P4PCQ6</accession>
<gene>
    <name evidence="2" type="ORF">P171DRAFT_435446</name>
</gene>
<sequence>MVLGPRKPVSIPAYTSPTKPLEPPPTAALPTVTKWLIQEQYRRVFAKHLTRWASNHDSSSQFHGKIAVIASPNIDETYGLGKSVKCDLAYTCYTEVRKKIVVRLFPPRTAGARYALVVRSGSGWMSARDFFNKEHSLMIQAKTRSKAFRELWIKETRPRISTAAKQDVEVTSRRQKLAREAEPKNAITIGPVFHQFLKLPQEIQDIIWVNAAGLTGMFRPCRHRTSDVPVPHIHENFYPKSNSPITISTMLRVCKFVNTHMAPWIYRTTRFQFELTGFTNFLWISGPVNRENLRRVTFKFSSLAPLHCLRWLSPDPVFLLFDPPAYTSPHGLQYFWRCQIRDLARELNLHTLTLDLQGIDPTYVQMVVRILRRSFGSVEYVRFVEDGQGIDESHWRLQGLQERKSWRTMCREWFEAHKADGGHMSDQRRWKTPEDLEKDMDANMDFFDSVDDWQSVQMP</sequence>
<reference evidence="2" key="1">
    <citation type="journal article" date="2020" name="Stud. Mycol.">
        <title>101 Dothideomycetes genomes: a test case for predicting lifestyles and emergence of pathogens.</title>
        <authorList>
            <person name="Haridas S."/>
            <person name="Albert R."/>
            <person name="Binder M."/>
            <person name="Bloem J."/>
            <person name="Labutti K."/>
            <person name="Salamov A."/>
            <person name="Andreopoulos B."/>
            <person name="Baker S."/>
            <person name="Barry K."/>
            <person name="Bills G."/>
            <person name="Bluhm B."/>
            <person name="Cannon C."/>
            <person name="Castanera R."/>
            <person name="Culley D."/>
            <person name="Daum C."/>
            <person name="Ezra D."/>
            <person name="Gonzalez J."/>
            <person name="Henrissat B."/>
            <person name="Kuo A."/>
            <person name="Liang C."/>
            <person name="Lipzen A."/>
            <person name="Lutzoni F."/>
            <person name="Magnuson J."/>
            <person name="Mondo S."/>
            <person name="Nolan M."/>
            <person name="Ohm R."/>
            <person name="Pangilinan J."/>
            <person name="Park H.-J."/>
            <person name="Ramirez L."/>
            <person name="Alfaro M."/>
            <person name="Sun H."/>
            <person name="Tritt A."/>
            <person name="Yoshinaga Y."/>
            <person name="Zwiers L.-H."/>
            <person name="Turgeon B."/>
            <person name="Goodwin S."/>
            <person name="Spatafora J."/>
            <person name="Crous P."/>
            <person name="Grigoriev I."/>
        </authorList>
    </citation>
    <scope>NUCLEOTIDE SEQUENCE</scope>
    <source>
        <strain evidence="2">CBS 690.94</strain>
    </source>
</reference>
<evidence type="ECO:0000313" key="3">
    <source>
        <dbReference type="Proteomes" id="UP000799764"/>
    </source>
</evidence>
<feature type="region of interest" description="Disordered" evidence="1">
    <location>
        <begin position="1"/>
        <end position="23"/>
    </location>
</feature>
<proteinExistence type="predicted"/>
<dbReference type="Proteomes" id="UP000799764">
    <property type="component" value="Unassembled WGS sequence"/>
</dbReference>
<protein>
    <submittedName>
        <fullName evidence="2">Uncharacterized protein</fullName>
    </submittedName>
</protein>
<keyword evidence="3" id="KW-1185">Reference proteome</keyword>
<dbReference type="OrthoDB" id="3796222at2759"/>
<organism evidence="2 3">
    <name type="scientific">Karstenula rhodostoma CBS 690.94</name>
    <dbReference type="NCBI Taxonomy" id="1392251"/>
    <lineage>
        <taxon>Eukaryota</taxon>
        <taxon>Fungi</taxon>
        <taxon>Dikarya</taxon>
        <taxon>Ascomycota</taxon>
        <taxon>Pezizomycotina</taxon>
        <taxon>Dothideomycetes</taxon>
        <taxon>Pleosporomycetidae</taxon>
        <taxon>Pleosporales</taxon>
        <taxon>Massarineae</taxon>
        <taxon>Didymosphaeriaceae</taxon>
        <taxon>Karstenula</taxon>
    </lineage>
</organism>
<evidence type="ECO:0000256" key="1">
    <source>
        <dbReference type="SAM" id="MobiDB-lite"/>
    </source>
</evidence>
<dbReference type="EMBL" id="MU001507">
    <property type="protein sequence ID" value="KAF2440669.1"/>
    <property type="molecule type" value="Genomic_DNA"/>
</dbReference>
<evidence type="ECO:0000313" key="2">
    <source>
        <dbReference type="EMBL" id="KAF2440669.1"/>
    </source>
</evidence>